<dbReference type="EMBL" id="JAIXMP010000037">
    <property type="protein sequence ID" value="KAI9248835.1"/>
    <property type="molecule type" value="Genomic_DNA"/>
</dbReference>
<name>A0AAD5P998_9FUNG</name>
<sequence>MNLKSAESINLMIQRHQFLNHNDISNSHIITFASLLWNIIMKKDRKEKEIANGFNRQKLTCIICRSYVSSREVQDAKSTVCPLHPFVNIILLIKAHGILSTKGVSKVVLIIEEKSMRRTELLHQDAATVHTTSVDEPKMLQTITGMMDTTIQWIAQGMMWDSFLI</sequence>
<proteinExistence type="predicted"/>
<dbReference type="Proteomes" id="UP001209540">
    <property type="component" value="Unassembled WGS sequence"/>
</dbReference>
<accession>A0AAD5P998</accession>
<reference evidence="1" key="2">
    <citation type="submission" date="2023-02" db="EMBL/GenBank/DDBJ databases">
        <authorList>
            <consortium name="DOE Joint Genome Institute"/>
            <person name="Mondo S.J."/>
            <person name="Chang Y."/>
            <person name="Wang Y."/>
            <person name="Ahrendt S."/>
            <person name="Andreopoulos W."/>
            <person name="Barry K."/>
            <person name="Beard J."/>
            <person name="Benny G.L."/>
            <person name="Blankenship S."/>
            <person name="Bonito G."/>
            <person name="Cuomo C."/>
            <person name="Desiro A."/>
            <person name="Gervers K.A."/>
            <person name="Hundley H."/>
            <person name="Kuo A."/>
            <person name="LaButti K."/>
            <person name="Lang B.F."/>
            <person name="Lipzen A."/>
            <person name="O'Donnell K."/>
            <person name="Pangilinan J."/>
            <person name="Reynolds N."/>
            <person name="Sandor L."/>
            <person name="Smith M.W."/>
            <person name="Tsang A."/>
            <person name="Grigoriev I.V."/>
            <person name="Stajich J.E."/>
            <person name="Spatafora J.W."/>
        </authorList>
    </citation>
    <scope>NUCLEOTIDE SEQUENCE</scope>
    <source>
        <strain evidence="1">RSA 2281</strain>
    </source>
</reference>
<organism evidence="1 2">
    <name type="scientific">Phascolomyces articulosus</name>
    <dbReference type="NCBI Taxonomy" id="60185"/>
    <lineage>
        <taxon>Eukaryota</taxon>
        <taxon>Fungi</taxon>
        <taxon>Fungi incertae sedis</taxon>
        <taxon>Mucoromycota</taxon>
        <taxon>Mucoromycotina</taxon>
        <taxon>Mucoromycetes</taxon>
        <taxon>Mucorales</taxon>
        <taxon>Lichtheimiaceae</taxon>
        <taxon>Phascolomyces</taxon>
    </lineage>
</organism>
<dbReference type="AlphaFoldDB" id="A0AAD5P998"/>
<reference evidence="1" key="1">
    <citation type="journal article" date="2022" name="IScience">
        <title>Evolution of zygomycete secretomes and the origins of terrestrial fungal ecologies.</title>
        <authorList>
            <person name="Chang Y."/>
            <person name="Wang Y."/>
            <person name="Mondo S."/>
            <person name="Ahrendt S."/>
            <person name="Andreopoulos W."/>
            <person name="Barry K."/>
            <person name="Beard J."/>
            <person name="Benny G.L."/>
            <person name="Blankenship S."/>
            <person name="Bonito G."/>
            <person name="Cuomo C."/>
            <person name="Desiro A."/>
            <person name="Gervers K.A."/>
            <person name="Hundley H."/>
            <person name="Kuo A."/>
            <person name="LaButti K."/>
            <person name="Lang B.F."/>
            <person name="Lipzen A."/>
            <person name="O'Donnell K."/>
            <person name="Pangilinan J."/>
            <person name="Reynolds N."/>
            <person name="Sandor L."/>
            <person name="Smith M.E."/>
            <person name="Tsang A."/>
            <person name="Grigoriev I.V."/>
            <person name="Stajich J.E."/>
            <person name="Spatafora J.W."/>
        </authorList>
    </citation>
    <scope>NUCLEOTIDE SEQUENCE</scope>
    <source>
        <strain evidence="1">RSA 2281</strain>
    </source>
</reference>
<protein>
    <submittedName>
        <fullName evidence="1">Uncharacterized protein</fullName>
    </submittedName>
</protein>
<comment type="caution">
    <text evidence="1">The sequence shown here is derived from an EMBL/GenBank/DDBJ whole genome shotgun (WGS) entry which is preliminary data.</text>
</comment>
<keyword evidence="2" id="KW-1185">Reference proteome</keyword>
<evidence type="ECO:0000313" key="1">
    <source>
        <dbReference type="EMBL" id="KAI9248835.1"/>
    </source>
</evidence>
<gene>
    <name evidence="1" type="ORF">BDA99DRAFT_542404</name>
</gene>
<evidence type="ECO:0000313" key="2">
    <source>
        <dbReference type="Proteomes" id="UP001209540"/>
    </source>
</evidence>